<organism evidence="2 3">
    <name type="scientific">Catellatospora chokoriensis</name>
    <dbReference type="NCBI Taxonomy" id="310353"/>
    <lineage>
        <taxon>Bacteria</taxon>
        <taxon>Bacillati</taxon>
        <taxon>Actinomycetota</taxon>
        <taxon>Actinomycetes</taxon>
        <taxon>Micromonosporales</taxon>
        <taxon>Micromonosporaceae</taxon>
        <taxon>Catellatospora</taxon>
    </lineage>
</organism>
<dbReference type="Proteomes" id="UP000619293">
    <property type="component" value="Unassembled WGS sequence"/>
</dbReference>
<comment type="caution">
    <text evidence="2">The sequence shown here is derived from an EMBL/GenBank/DDBJ whole genome shotgun (WGS) entry which is preliminary data.</text>
</comment>
<sequence length="59" mass="6184">MDLMLVPAGRTDMSIRTQLPLSESPYPGEPGDARIAGPRPAATLRPGPDERKPAMLAGG</sequence>
<proteinExistence type="predicted"/>
<name>A0A8J3K3S9_9ACTN</name>
<evidence type="ECO:0000313" key="3">
    <source>
        <dbReference type="Proteomes" id="UP000619293"/>
    </source>
</evidence>
<protein>
    <submittedName>
        <fullName evidence="2">Uncharacterized protein</fullName>
    </submittedName>
</protein>
<dbReference type="AlphaFoldDB" id="A0A8J3K3S9"/>
<reference evidence="2 3" key="1">
    <citation type="submission" date="2021-01" db="EMBL/GenBank/DDBJ databases">
        <title>Whole genome shotgun sequence of Catellatospora chokoriensis NBRC 107358.</title>
        <authorList>
            <person name="Komaki H."/>
            <person name="Tamura T."/>
        </authorList>
    </citation>
    <scope>NUCLEOTIDE SEQUENCE [LARGE SCALE GENOMIC DNA]</scope>
    <source>
        <strain evidence="2 3">NBRC 107358</strain>
    </source>
</reference>
<evidence type="ECO:0000256" key="1">
    <source>
        <dbReference type="SAM" id="MobiDB-lite"/>
    </source>
</evidence>
<dbReference type="EMBL" id="BONG01000021">
    <property type="protein sequence ID" value="GIF90180.1"/>
    <property type="molecule type" value="Genomic_DNA"/>
</dbReference>
<feature type="region of interest" description="Disordered" evidence="1">
    <location>
        <begin position="20"/>
        <end position="59"/>
    </location>
</feature>
<keyword evidence="3" id="KW-1185">Reference proteome</keyword>
<evidence type="ECO:0000313" key="2">
    <source>
        <dbReference type="EMBL" id="GIF90180.1"/>
    </source>
</evidence>
<gene>
    <name evidence="2" type="ORF">Cch02nite_36240</name>
</gene>
<accession>A0A8J3K3S9</accession>